<dbReference type="Proteomes" id="UP000019116">
    <property type="component" value="Chromosome 5D"/>
</dbReference>
<dbReference type="CDD" id="cd14798">
    <property type="entry name" value="RX-CC_like"/>
    <property type="match status" value="1"/>
</dbReference>
<dbReference type="PANTHER" id="PTHR23155:SF1167">
    <property type="entry name" value="OS08G0412100 PROTEIN"/>
    <property type="match status" value="1"/>
</dbReference>
<evidence type="ECO:0000259" key="9">
    <source>
        <dbReference type="Pfam" id="PF23559"/>
    </source>
</evidence>
<dbReference type="InterPro" id="IPR027417">
    <property type="entry name" value="P-loop_NTPase"/>
</dbReference>
<keyword evidence="3" id="KW-0677">Repeat</keyword>
<protein>
    <recommendedName>
        <fullName evidence="13">Disease resistance protein RPM1</fullName>
    </recommendedName>
</protein>
<dbReference type="Pfam" id="PF23559">
    <property type="entry name" value="WHD_DRP"/>
    <property type="match status" value="1"/>
</dbReference>
<dbReference type="Gene3D" id="1.10.8.430">
    <property type="entry name" value="Helical domain of apoptotic protease-activating factors"/>
    <property type="match status" value="1"/>
</dbReference>
<name>A0A3B6N428_WHEAT</name>
<evidence type="ECO:0000256" key="6">
    <source>
        <dbReference type="ARBA" id="ARBA00023054"/>
    </source>
</evidence>
<dbReference type="Gramene" id="TraesCS5D02G548300.1">
    <property type="protein sequence ID" value="TraesCS5D02G548300.1"/>
    <property type="gene ID" value="TraesCS5D02G548300"/>
</dbReference>
<dbReference type="InterPro" id="IPR041118">
    <property type="entry name" value="Rx_N"/>
</dbReference>
<dbReference type="Gramene" id="TraesROB_scaffold_043368_01G000100.1">
    <property type="protein sequence ID" value="TraesROB_scaffold_043368_01G000100.1"/>
    <property type="gene ID" value="TraesROB_scaffold_043368_01G000100"/>
</dbReference>
<evidence type="ECO:0000259" key="10">
    <source>
        <dbReference type="Pfam" id="PF23598"/>
    </source>
</evidence>
<dbReference type="SUPFAM" id="SSF52058">
    <property type="entry name" value="L domain-like"/>
    <property type="match status" value="1"/>
</dbReference>
<dbReference type="OMA" id="HEWEMIS"/>
<evidence type="ECO:0000313" key="11">
    <source>
        <dbReference type="EnsemblPlants" id="TraesCS5D02G548300.1"/>
    </source>
</evidence>
<dbReference type="GO" id="GO:0009626">
    <property type="term" value="P:plant-type hypersensitive response"/>
    <property type="evidence" value="ECO:0007669"/>
    <property type="project" value="UniProtKB-ARBA"/>
</dbReference>
<feature type="domain" description="Disease resistance R13L4/SHOC-2-like LRR" evidence="10">
    <location>
        <begin position="557"/>
        <end position="916"/>
    </location>
</feature>
<keyword evidence="4" id="KW-0547">Nucleotide-binding</keyword>
<dbReference type="GO" id="GO:0042742">
    <property type="term" value="P:defense response to bacterium"/>
    <property type="evidence" value="ECO:0007669"/>
    <property type="project" value="UniProtKB-ARBA"/>
</dbReference>
<evidence type="ECO:0000256" key="5">
    <source>
        <dbReference type="ARBA" id="ARBA00022821"/>
    </source>
</evidence>
<dbReference type="PANTHER" id="PTHR23155">
    <property type="entry name" value="DISEASE RESISTANCE PROTEIN RP"/>
    <property type="match status" value="1"/>
</dbReference>
<dbReference type="InterPro" id="IPR002182">
    <property type="entry name" value="NB-ARC"/>
</dbReference>
<dbReference type="Gene3D" id="1.10.10.10">
    <property type="entry name" value="Winged helix-like DNA-binding domain superfamily/Winged helix DNA-binding domain"/>
    <property type="match status" value="1"/>
</dbReference>
<dbReference type="FunFam" id="3.40.50.300:FF:001091">
    <property type="entry name" value="Probable disease resistance protein At1g61300"/>
    <property type="match status" value="1"/>
</dbReference>
<evidence type="ECO:0008006" key="13">
    <source>
        <dbReference type="Google" id="ProtNLM"/>
    </source>
</evidence>
<dbReference type="Gene3D" id="3.80.10.10">
    <property type="entry name" value="Ribonuclease Inhibitor"/>
    <property type="match status" value="1"/>
</dbReference>
<evidence type="ECO:0000256" key="2">
    <source>
        <dbReference type="ARBA" id="ARBA00022614"/>
    </source>
</evidence>
<keyword evidence="6" id="KW-0175">Coiled coil</keyword>
<comment type="similarity">
    <text evidence="1">Belongs to the disease resistance NB-LRR family.</text>
</comment>
<dbReference type="InterPro" id="IPR044974">
    <property type="entry name" value="Disease_R_plants"/>
</dbReference>
<dbReference type="EnsemblPlants" id="TraesCS5D02G548300.1">
    <property type="protein sequence ID" value="TraesCS5D02G548300.1"/>
    <property type="gene ID" value="TraesCS5D02G548300"/>
</dbReference>
<reference evidence="11" key="2">
    <citation type="submission" date="2018-10" db="UniProtKB">
        <authorList>
            <consortium name="EnsemblPlants"/>
        </authorList>
    </citation>
    <scope>IDENTIFICATION</scope>
</reference>
<evidence type="ECO:0000259" key="7">
    <source>
        <dbReference type="Pfam" id="PF00931"/>
    </source>
</evidence>
<organism evidence="11">
    <name type="scientific">Triticum aestivum</name>
    <name type="common">Wheat</name>
    <dbReference type="NCBI Taxonomy" id="4565"/>
    <lineage>
        <taxon>Eukaryota</taxon>
        <taxon>Viridiplantae</taxon>
        <taxon>Streptophyta</taxon>
        <taxon>Embryophyta</taxon>
        <taxon>Tracheophyta</taxon>
        <taxon>Spermatophyta</taxon>
        <taxon>Magnoliopsida</taxon>
        <taxon>Liliopsida</taxon>
        <taxon>Poales</taxon>
        <taxon>Poaceae</taxon>
        <taxon>BOP clade</taxon>
        <taxon>Pooideae</taxon>
        <taxon>Triticodae</taxon>
        <taxon>Triticeae</taxon>
        <taxon>Triticinae</taxon>
        <taxon>Triticum</taxon>
    </lineage>
</organism>
<dbReference type="Pfam" id="PF00931">
    <property type="entry name" value="NB-ARC"/>
    <property type="match status" value="1"/>
</dbReference>
<dbReference type="Pfam" id="PF23598">
    <property type="entry name" value="LRR_14"/>
    <property type="match status" value="1"/>
</dbReference>
<proteinExistence type="inferred from homology"/>
<dbReference type="AlphaFoldDB" id="A0A3B6N428"/>
<feature type="domain" description="Disease resistance N-terminal" evidence="8">
    <location>
        <begin position="11"/>
        <end position="97"/>
    </location>
</feature>
<gene>
    <name evidence="11" type="primary">LOC123123884</name>
</gene>
<keyword evidence="5" id="KW-0611">Plant defense</keyword>
<dbReference type="GO" id="GO:0043531">
    <property type="term" value="F:ADP binding"/>
    <property type="evidence" value="ECO:0007669"/>
    <property type="project" value="InterPro"/>
</dbReference>
<evidence type="ECO:0000259" key="8">
    <source>
        <dbReference type="Pfam" id="PF18052"/>
    </source>
</evidence>
<dbReference type="GO" id="GO:0002758">
    <property type="term" value="P:innate immune response-activating signaling pathway"/>
    <property type="evidence" value="ECO:0007669"/>
    <property type="project" value="UniProtKB-ARBA"/>
</dbReference>
<dbReference type="Pfam" id="PF18052">
    <property type="entry name" value="Rx_N"/>
    <property type="match status" value="1"/>
</dbReference>
<dbReference type="InterPro" id="IPR058922">
    <property type="entry name" value="WHD_DRP"/>
</dbReference>
<accession>A0A3B6N428</accession>
<evidence type="ECO:0000313" key="12">
    <source>
        <dbReference type="Proteomes" id="UP000019116"/>
    </source>
</evidence>
<dbReference type="InterPro" id="IPR042197">
    <property type="entry name" value="Apaf_helical"/>
</dbReference>
<dbReference type="Gene3D" id="1.20.5.4130">
    <property type="match status" value="1"/>
</dbReference>
<dbReference type="SMR" id="A0A3B6N428"/>
<dbReference type="FunFam" id="1.10.10.10:FF:000322">
    <property type="entry name" value="Probable disease resistance protein At1g63360"/>
    <property type="match status" value="1"/>
</dbReference>
<dbReference type="STRING" id="4565.A0A3B6N428"/>
<dbReference type="InterPro" id="IPR055414">
    <property type="entry name" value="LRR_R13L4/SHOC2-like"/>
</dbReference>
<dbReference type="InterPro" id="IPR032675">
    <property type="entry name" value="LRR_dom_sf"/>
</dbReference>
<dbReference type="Gene3D" id="3.40.50.300">
    <property type="entry name" value="P-loop containing nucleotide triphosphate hydrolases"/>
    <property type="match status" value="1"/>
</dbReference>
<dbReference type="InterPro" id="IPR036388">
    <property type="entry name" value="WH-like_DNA-bd_sf"/>
</dbReference>
<keyword evidence="2" id="KW-0433">Leucine-rich repeat</keyword>
<reference evidence="11" key="1">
    <citation type="submission" date="2018-08" db="EMBL/GenBank/DDBJ databases">
        <authorList>
            <person name="Rossello M."/>
        </authorList>
    </citation>
    <scope>NUCLEOTIDE SEQUENCE [LARGE SCALE GENOMIC DNA]</scope>
    <source>
        <strain evidence="11">cv. Chinese Spring</strain>
    </source>
</reference>
<dbReference type="OrthoDB" id="613494at2759"/>
<sequence length="949" mass="106464">MEVAVSASHGVMGPLLGKLADLLAGKYGRIRGVRGEILSLQVELTSMHAALKNYTMLEDPDVEVMTWISLLRELAYDTEDCIDKFIRRLGKRGRRGGFKELLRDTTRFLKSLDSRCGIADQIDELKARIKHVKEVKDCYKLSEIPCSKTEHAAVDPRLCALFAEEAHLVGVEGPRDDLVKWMLKEENSSTKDRKVLSIVGFGGLGKTTLANEVYRKIQGHFDCQVFVSVSQKPYIKNIIKDVISQVPCQDGSTKDTSDWDEKKSIAKLRELLQDKRYLVIVDDIWSTQAWNNIKCAFPYNNCSSRIITTTRIIDVARSCCPGSDDRVYEMTALSDLHSKRLFLKRIFGSEDHCPDMLKESSNEILKKCGGLPLAIISISSLLANRPVVKEEWEKIRRSIGSALENNQSLEGMSKILLLSYNDLPPNLKTCLLYLSVFPEDYVIDRERLVRRWIAEGFISEERGQSQQEVAEIYFYELVNKSMVQPEDIGYDGKARACRVHDMMLEIIISKSNEDNFIVVIGGGQTTLANRQGFIRRLSIQQIDVELVHLLAQEDLSHVRSLTVTCSACVKHLPSLAKFEALRVLDFQGCEGLEEYDMKSIGKLLQLKYLNFPATRISKLPSEIVLLRDLETLHFGATPVEELPIGFAQLTKLQHLIAGGWTIIPKKIGNMRNLREISGFSITGSPADAVEDLGSLPGLEEIDIYLDGGESDEFRRHEEMLLSSLCKLGSCKLRSLRIRGNDGSLEFLGSWSPLPFTLQEFYMVGDYCFTKVPECIAPALTSLSFLDINLAELTEEGLVTLGELPALLHLVLWFRTRPDDRVIVRGFPSLKQFTIYSNDASAYVTFVKGSMPKLKKLDLLINVSTAKTYGFHLGIEHLTCLKQATARLDNRGATPSERKAAEAVIRVEAGAHPNHPAVTICDEYQCSEEDSEDICGDEKKSKEDGGTDEN</sequence>
<dbReference type="InterPro" id="IPR038005">
    <property type="entry name" value="RX-like_CC"/>
</dbReference>
<evidence type="ECO:0000256" key="3">
    <source>
        <dbReference type="ARBA" id="ARBA00022737"/>
    </source>
</evidence>
<evidence type="ECO:0000256" key="1">
    <source>
        <dbReference type="ARBA" id="ARBA00008894"/>
    </source>
</evidence>
<feature type="domain" description="NB-ARC" evidence="7">
    <location>
        <begin position="188"/>
        <end position="348"/>
    </location>
</feature>
<evidence type="ECO:0000256" key="4">
    <source>
        <dbReference type="ARBA" id="ARBA00022741"/>
    </source>
</evidence>
<dbReference type="SUPFAM" id="SSF52540">
    <property type="entry name" value="P-loop containing nucleoside triphosphate hydrolases"/>
    <property type="match status" value="1"/>
</dbReference>
<feature type="domain" description="Disease resistance protein winged helix" evidence="9">
    <location>
        <begin position="436"/>
        <end position="507"/>
    </location>
</feature>
<keyword evidence="12" id="KW-1185">Reference proteome</keyword>
<dbReference type="PRINTS" id="PR00364">
    <property type="entry name" value="DISEASERSIST"/>
</dbReference>